<evidence type="ECO:0000313" key="3">
    <source>
        <dbReference type="Proteomes" id="UP000489600"/>
    </source>
</evidence>
<accession>A0A565C5D7</accession>
<dbReference type="EMBL" id="CABITT030000006">
    <property type="protein sequence ID" value="VVB08876.1"/>
    <property type="molecule type" value="Genomic_DNA"/>
</dbReference>
<evidence type="ECO:0000256" key="1">
    <source>
        <dbReference type="SAM" id="MobiDB-lite"/>
    </source>
</evidence>
<name>A0A565C5D7_9BRAS</name>
<feature type="compositionally biased region" description="Basic and acidic residues" evidence="1">
    <location>
        <begin position="31"/>
        <end position="43"/>
    </location>
</feature>
<sequence length="104" mass="11538">MVDHASNPISTFLEKVVKQEGGSQHQKKIKKLENLQESSKDEAEIPDFLMAEQTVKEEDIESDGGNISEDRQEPRGAQPPPDGSPRTYTESHPGFSFDNISPAK</sequence>
<organism evidence="2 3">
    <name type="scientific">Arabis nemorensis</name>
    <dbReference type="NCBI Taxonomy" id="586526"/>
    <lineage>
        <taxon>Eukaryota</taxon>
        <taxon>Viridiplantae</taxon>
        <taxon>Streptophyta</taxon>
        <taxon>Embryophyta</taxon>
        <taxon>Tracheophyta</taxon>
        <taxon>Spermatophyta</taxon>
        <taxon>Magnoliopsida</taxon>
        <taxon>eudicotyledons</taxon>
        <taxon>Gunneridae</taxon>
        <taxon>Pentapetalae</taxon>
        <taxon>rosids</taxon>
        <taxon>malvids</taxon>
        <taxon>Brassicales</taxon>
        <taxon>Brassicaceae</taxon>
        <taxon>Arabideae</taxon>
        <taxon>Arabis</taxon>
    </lineage>
</organism>
<reference evidence="2" key="1">
    <citation type="submission" date="2019-07" db="EMBL/GenBank/DDBJ databases">
        <authorList>
            <person name="Dittberner H."/>
        </authorList>
    </citation>
    <scope>NUCLEOTIDE SEQUENCE [LARGE SCALE GENOMIC DNA]</scope>
</reference>
<keyword evidence="3" id="KW-1185">Reference proteome</keyword>
<gene>
    <name evidence="2" type="ORF">ANE_LOCUS19320</name>
</gene>
<evidence type="ECO:0000313" key="2">
    <source>
        <dbReference type="EMBL" id="VVB08876.1"/>
    </source>
</evidence>
<feature type="region of interest" description="Disordered" evidence="1">
    <location>
        <begin position="1"/>
        <end position="104"/>
    </location>
</feature>
<protein>
    <submittedName>
        <fullName evidence="2">Uncharacterized protein</fullName>
    </submittedName>
</protein>
<proteinExistence type="predicted"/>
<dbReference type="AlphaFoldDB" id="A0A565C5D7"/>
<comment type="caution">
    <text evidence="2">The sequence shown here is derived from an EMBL/GenBank/DDBJ whole genome shotgun (WGS) entry which is preliminary data.</text>
</comment>
<dbReference type="OrthoDB" id="1111337at2759"/>
<dbReference type="Proteomes" id="UP000489600">
    <property type="component" value="Unassembled WGS sequence"/>
</dbReference>